<keyword evidence="3" id="KW-1185">Reference proteome</keyword>
<accession>A0ABW0TE55</accession>
<dbReference type="CDD" id="cd06558">
    <property type="entry name" value="crotonase-like"/>
    <property type="match status" value="1"/>
</dbReference>
<gene>
    <name evidence="2" type="ORF">ACFPRA_02150</name>
</gene>
<comment type="caution">
    <text evidence="2">The sequence shown here is derived from an EMBL/GenBank/DDBJ whole genome shotgun (WGS) entry which is preliminary data.</text>
</comment>
<comment type="similarity">
    <text evidence="1">Belongs to the enoyl-CoA hydratase/isomerase family.</text>
</comment>
<dbReference type="InterPro" id="IPR001753">
    <property type="entry name" value="Enoyl-CoA_hydra/iso"/>
</dbReference>
<dbReference type="InterPro" id="IPR014748">
    <property type="entry name" value="Enoyl-CoA_hydra_C"/>
</dbReference>
<evidence type="ECO:0000313" key="3">
    <source>
        <dbReference type="Proteomes" id="UP001596109"/>
    </source>
</evidence>
<dbReference type="PANTHER" id="PTHR43802">
    <property type="entry name" value="ENOYL-COA HYDRATASE"/>
    <property type="match status" value="1"/>
</dbReference>
<evidence type="ECO:0000313" key="2">
    <source>
        <dbReference type="EMBL" id="MFC5587711.1"/>
    </source>
</evidence>
<reference evidence="3" key="1">
    <citation type="journal article" date="2019" name="Int. J. Syst. Evol. Microbiol.">
        <title>The Global Catalogue of Microorganisms (GCM) 10K type strain sequencing project: providing services to taxonomists for standard genome sequencing and annotation.</title>
        <authorList>
            <consortium name="The Broad Institute Genomics Platform"/>
            <consortium name="The Broad Institute Genome Sequencing Center for Infectious Disease"/>
            <person name="Wu L."/>
            <person name="Ma J."/>
        </authorList>
    </citation>
    <scope>NUCLEOTIDE SEQUENCE [LARGE SCALE GENOMIC DNA]</scope>
    <source>
        <strain evidence="3">CGMCC 4.1434</strain>
    </source>
</reference>
<dbReference type="Gene3D" id="3.90.226.10">
    <property type="entry name" value="2-enoyl-CoA Hydratase, Chain A, domain 1"/>
    <property type="match status" value="1"/>
</dbReference>
<dbReference type="EMBL" id="JBHSNO010000001">
    <property type="protein sequence ID" value="MFC5587711.1"/>
    <property type="molecule type" value="Genomic_DNA"/>
</dbReference>
<evidence type="ECO:0000256" key="1">
    <source>
        <dbReference type="ARBA" id="ARBA00005254"/>
    </source>
</evidence>
<dbReference type="Proteomes" id="UP001596109">
    <property type="component" value="Unassembled WGS sequence"/>
</dbReference>
<dbReference type="RefSeq" id="WP_381430064.1">
    <property type="nucleotide sequence ID" value="NZ_JBHSNO010000001.1"/>
</dbReference>
<proteinExistence type="inferred from homology"/>
<protein>
    <submittedName>
        <fullName evidence="2">Crotonase/enoyl-CoA hydratase family protein</fullName>
    </submittedName>
</protein>
<organism evidence="2 3">
    <name type="scientific">Sporosarcina soli</name>
    <dbReference type="NCBI Taxonomy" id="334736"/>
    <lineage>
        <taxon>Bacteria</taxon>
        <taxon>Bacillati</taxon>
        <taxon>Bacillota</taxon>
        <taxon>Bacilli</taxon>
        <taxon>Bacillales</taxon>
        <taxon>Caryophanaceae</taxon>
        <taxon>Sporosarcina</taxon>
    </lineage>
</organism>
<dbReference type="Gene3D" id="1.10.12.10">
    <property type="entry name" value="Lyase 2-enoyl-coa Hydratase, Chain A, domain 2"/>
    <property type="match status" value="1"/>
</dbReference>
<dbReference type="PANTHER" id="PTHR43802:SF1">
    <property type="entry name" value="IP11341P-RELATED"/>
    <property type="match status" value="1"/>
</dbReference>
<dbReference type="Pfam" id="PF00378">
    <property type="entry name" value="ECH_1"/>
    <property type="match status" value="1"/>
</dbReference>
<dbReference type="SUPFAM" id="SSF52096">
    <property type="entry name" value="ClpP/crotonase"/>
    <property type="match status" value="1"/>
</dbReference>
<name>A0ABW0TE55_9BACL</name>
<sequence>MTNTVTLERKGHVLLIGLNRPEQKNLFNEEMIFDLAAALGELERDPELRCGLLFAHGKHFTLGLDLGNIAKSIVKDGERQYPEGSLDPWGKKEPFRTKPLICAVHGLCLTLGIELALNSDIRLAATGTRFLQLEVKRGIYPFGGATSRFVHEAGWGNAMRYLLTGDEFSSEEAHRIGIVQEIVDPDQLLARAMELAENVAQQSPLGTQATIKMARIAVMEGEKNSLPELWPAAIDLFKTEDAKEGVAAFLERRDPSFKGC</sequence>
<dbReference type="NCBIfam" id="NF005126">
    <property type="entry name" value="PRK06563.1"/>
    <property type="match status" value="1"/>
</dbReference>
<dbReference type="InterPro" id="IPR029045">
    <property type="entry name" value="ClpP/crotonase-like_dom_sf"/>
</dbReference>